<dbReference type="SUPFAM" id="SSF55729">
    <property type="entry name" value="Acyl-CoA N-acyltransferases (Nat)"/>
    <property type="match status" value="1"/>
</dbReference>
<evidence type="ECO:0000313" key="6">
    <source>
        <dbReference type="Proteomes" id="UP000655208"/>
    </source>
</evidence>
<accession>A0A917SKF6</accession>
<evidence type="ECO:0000313" key="5">
    <source>
        <dbReference type="EMBL" id="GGL84859.1"/>
    </source>
</evidence>
<dbReference type="AlphaFoldDB" id="A0A917SKF6"/>
<keyword evidence="2" id="KW-0012">Acyltransferase</keyword>
<reference evidence="5" key="2">
    <citation type="submission" date="2020-09" db="EMBL/GenBank/DDBJ databases">
        <authorList>
            <person name="Sun Q."/>
            <person name="Zhou Y."/>
        </authorList>
    </citation>
    <scope>NUCLEOTIDE SEQUENCE</scope>
    <source>
        <strain evidence="5">CGMCC 4.7308</strain>
    </source>
</reference>
<keyword evidence="1" id="KW-0808">Transferase</keyword>
<proteinExistence type="predicted"/>
<evidence type="ECO:0000259" key="4">
    <source>
        <dbReference type="PROSITE" id="PS51186"/>
    </source>
</evidence>
<sequence>MTGPVDGAAPLDASAAAARTSPGGDPELRRVGPHGRLAADHAFAVALVTLWLRVSRAGGPVGFVATVERPEVARAAAPVVEQLRQGAAESLVLLQNRTLVGFGLLVPGSGVTAHTAVLRMLMIDPDHQHRGLGRRLLDGLLDLATERGIERVTLSARGGEGLEGFYEAAGFTEWGRAPGAVRVAPGDDRDEIWFDRSVRRD</sequence>
<dbReference type="Gene3D" id="3.40.630.30">
    <property type="match status" value="1"/>
</dbReference>
<name>A0A917SKF6_9ACTN</name>
<dbReference type="InterPro" id="IPR050680">
    <property type="entry name" value="YpeA/RimI_acetyltransf"/>
</dbReference>
<dbReference type="RefSeq" id="WP_188939542.1">
    <property type="nucleotide sequence ID" value="NZ_BMNA01000001.1"/>
</dbReference>
<feature type="domain" description="N-acetyltransferase" evidence="4">
    <location>
        <begin position="50"/>
        <end position="199"/>
    </location>
</feature>
<organism evidence="5 6">
    <name type="scientific">Nakamurella endophytica</name>
    <dbReference type="NCBI Taxonomy" id="1748367"/>
    <lineage>
        <taxon>Bacteria</taxon>
        <taxon>Bacillati</taxon>
        <taxon>Actinomycetota</taxon>
        <taxon>Actinomycetes</taxon>
        <taxon>Nakamurellales</taxon>
        <taxon>Nakamurellaceae</taxon>
        <taxon>Nakamurella</taxon>
    </lineage>
</organism>
<protein>
    <recommendedName>
        <fullName evidence="4">N-acetyltransferase domain-containing protein</fullName>
    </recommendedName>
</protein>
<evidence type="ECO:0000256" key="1">
    <source>
        <dbReference type="ARBA" id="ARBA00022679"/>
    </source>
</evidence>
<dbReference type="Proteomes" id="UP000655208">
    <property type="component" value="Unassembled WGS sequence"/>
</dbReference>
<dbReference type="InterPro" id="IPR016181">
    <property type="entry name" value="Acyl_CoA_acyltransferase"/>
</dbReference>
<dbReference type="PROSITE" id="PS51186">
    <property type="entry name" value="GNAT"/>
    <property type="match status" value="1"/>
</dbReference>
<reference evidence="5" key="1">
    <citation type="journal article" date="2014" name="Int. J. Syst. Evol. Microbiol.">
        <title>Complete genome sequence of Corynebacterium casei LMG S-19264T (=DSM 44701T), isolated from a smear-ripened cheese.</title>
        <authorList>
            <consortium name="US DOE Joint Genome Institute (JGI-PGF)"/>
            <person name="Walter F."/>
            <person name="Albersmeier A."/>
            <person name="Kalinowski J."/>
            <person name="Ruckert C."/>
        </authorList>
    </citation>
    <scope>NUCLEOTIDE SEQUENCE</scope>
    <source>
        <strain evidence="5">CGMCC 4.7308</strain>
    </source>
</reference>
<feature type="compositionally biased region" description="Low complexity" evidence="3">
    <location>
        <begin position="8"/>
        <end position="18"/>
    </location>
</feature>
<evidence type="ECO:0000256" key="2">
    <source>
        <dbReference type="ARBA" id="ARBA00023315"/>
    </source>
</evidence>
<dbReference type="Pfam" id="PF00583">
    <property type="entry name" value="Acetyltransf_1"/>
    <property type="match status" value="1"/>
</dbReference>
<dbReference type="PANTHER" id="PTHR43420">
    <property type="entry name" value="ACETYLTRANSFERASE"/>
    <property type="match status" value="1"/>
</dbReference>
<feature type="region of interest" description="Disordered" evidence="3">
    <location>
        <begin position="1"/>
        <end position="26"/>
    </location>
</feature>
<keyword evidence="6" id="KW-1185">Reference proteome</keyword>
<dbReference type="InterPro" id="IPR000182">
    <property type="entry name" value="GNAT_dom"/>
</dbReference>
<evidence type="ECO:0000256" key="3">
    <source>
        <dbReference type="SAM" id="MobiDB-lite"/>
    </source>
</evidence>
<dbReference type="GO" id="GO:0016747">
    <property type="term" value="F:acyltransferase activity, transferring groups other than amino-acyl groups"/>
    <property type="evidence" value="ECO:0007669"/>
    <property type="project" value="InterPro"/>
</dbReference>
<gene>
    <name evidence="5" type="ORF">GCM10011594_00540</name>
</gene>
<comment type="caution">
    <text evidence="5">The sequence shown here is derived from an EMBL/GenBank/DDBJ whole genome shotgun (WGS) entry which is preliminary data.</text>
</comment>
<dbReference type="EMBL" id="BMNA01000001">
    <property type="protein sequence ID" value="GGL84859.1"/>
    <property type="molecule type" value="Genomic_DNA"/>
</dbReference>